<organism evidence="2 3">
    <name type="scientific">Deinococcus xinjiangensis</name>
    <dbReference type="NCBI Taxonomy" id="457454"/>
    <lineage>
        <taxon>Bacteria</taxon>
        <taxon>Thermotogati</taxon>
        <taxon>Deinococcota</taxon>
        <taxon>Deinococci</taxon>
        <taxon>Deinococcales</taxon>
        <taxon>Deinococcaceae</taxon>
        <taxon>Deinococcus</taxon>
    </lineage>
</organism>
<evidence type="ECO:0000313" key="3">
    <source>
        <dbReference type="Proteomes" id="UP001458946"/>
    </source>
</evidence>
<feature type="chain" id="PRO_5045080743" evidence="1">
    <location>
        <begin position="18"/>
        <end position="421"/>
    </location>
</feature>
<comment type="caution">
    <text evidence="2">The sequence shown here is derived from an EMBL/GenBank/DDBJ whole genome shotgun (WGS) entry which is preliminary data.</text>
</comment>
<keyword evidence="1" id="KW-0732">Signal</keyword>
<name>A0ABP9V927_9DEIO</name>
<dbReference type="EMBL" id="BAABRN010000006">
    <property type="protein sequence ID" value="GAA5501126.1"/>
    <property type="molecule type" value="Genomic_DNA"/>
</dbReference>
<feature type="signal peptide" evidence="1">
    <location>
        <begin position="1"/>
        <end position="17"/>
    </location>
</feature>
<gene>
    <name evidence="2" type="ORF">Dxin01_00857</name>
</gene>
<evidence type="ECO:0000256" key="1">
    <source>
        <dbReference type="SAM" id="SignalP"/>
    </source>
</evidence>
<reference evidence="2 3" key="1">
    <citation type="submission" date="2024-02" db="EMBL/GenBank/DDBJ databases">
        <title>Deinococcus xinjiangensis NBRC 107630.</title>
        <authorList>
            <person name="Ichikawa N."/>
            <person name="Katano-Makiyama Y."/>
            <person name="Hidaka K."/>
        </authorList>
    </citation>
    <scope>NUCLEOTIDE SEQUENCE [LARGE SCALE GENOMIC DNA]</scope>
    <source>
        <strain evidence="2 3">NBRC 107630</strain>
    </source>
</reference>
<dbReference type="Proteomes" id="UP001458946">
    <property type="component" value="Unassembled WGS sequence"/>
</dbReference>
<keyword evidence="3" id="KW-1185">Reference proteome</keyword>
<sequence>MTFIGLCLSVLVSSAHALTLPSTSCTKAGDKRCTIDSANLGKIGSGLPFDLGGYTRIGSGFVDPAENAVYVPVEQGSQEDRQGAIYKVDLATGNRTIISGYDGEEWHGNGVDYIDSNGAKSTAYDLGRVEVVRPGPSGSLLALVDKGLSHRTEIIRIDRKTGDRTLVWASKVFDDSAREGPTSIRTIEAQRFNVSSATLCEGGQGQRMVGLKPSETFETDGKNIYLFMPNQPSGSGIGLISVPLTGGKCTWVSQYWPDGTSTAGSGPTINTLSPLVFASALTEGKFFAATGPNPGGNILFSVDLATGQRATVSALSENNPARRKGEGDSPLGFRHRMGLIDDTLLTLGVDSNDDAFDPVAVDIHNGERLALEARSGTLKIGADQFINVVAGIPGTVKFVIYFKGALHIYDAETGDSYVLSQ</sequence>
<evidence type="ECO:0000313" key="2">
    <source>
        <dbReference type="EMBL" id="GAA5501126.1"/>
    </source>
</evidence>
<protein>
    <submittedName>
        <fullName evidence="2">Uncharacterized protein</fullName>
    </submittedName>
</protein>
<proteinExistence type="predicted"/>
<dbReference type="RefSeq" id="WP_353541100.1">
    <property type="nucleotide sequence ID" value="NZ_BAABRN010000006.1"/>
</dbReference>
<accession>A0ABP9V927</accession>